<feature type="chain" id="PRO_5005537874" description="Phospholipase B-like" evidence="1">
    <location>
        <begin position="29"/>
        <end position="520"/>
    </location>
</feature>
<name>A0A0L0DV23_THETB</name>
<dbReference type="PANTHER" id="PTHR35190:SF1">
    <property type="entry name" value="PEPTIDASE C45 HYDROLASE DOMAIN-CONTAINING PROTEIN"/>
    <property type="match status" value="1"/>
</dbReference>
<dbReference type="InterPro" id="IPR047803">
    <property type="entry name" value="DCD1A/B-like"/>
</dbReference>
<organism evidence="2 3">
    <name type="scientific">Thecamonas trahens ATCC 50062</name>
    <dbReference type="NCBI Taxonomy" id="461836"/>
    <lineage>
        <taxon>Eukaryota</taxon>
        <taxon>Apusozoa</taxon>
        <taxon>Apusomonadida</taxon>
        <taxon>Apusomonadidae</taxon>
        <taxon>Thecamonas</taxon>
    </lineage>
</organism>
<dbReference type="NCBIfam" id="NF040521">
    <property type="entry name" value="C45_proenzyme"/>
    <property type="match status" value="1"/>
</dbReference>
<reference evidence="2 3" key="1">
    <citation type="submission" date="2010-05" db="EMBL/GenBank/DDBJ databases">
        <title>The Genome Sequence of Thecamonas trahens ATCC 50062.</title>
        <authorList>
            <consortium name="The Broad Institute Genome Sequencing Platform"/>
            <person name="Russ C."/>
            <person name="Cuomo C."/>
            <person name="Shea T."/>
            <person name="Young S.K."/>
            <person name="Zeng Q."/>
            <person name="Koehrsen M."/>
            <person name="Haas B."/>
            <person name="Borodovsky M."/>
            <person name="Guigo R."/>
            <person name="Alvarado L."/>
            <person name="Berlin A."/>
            <person name="Bochicchio J."/>
            <person name="Borenstein D."/>
            <person name="Chapman S."/>
            <person name="Chen Z."/>
            <person name="Freedman E."/>
            <person name="Gellesch M."/>
            <person name="Goldberg J."/>
            <person name="Griggs A."/>
            <person name="Gujja S."/>
            <person name="Heilman E."/>
            <person name="Heiman D."/>
            <person name="Hepburn T."/>
            <person name="Howarth C."/>
            <person name="Jen D."/>
            <person name="Larson L."/>
            <person name="Mehta T."/>
            <person name="Park D."/>
            <person name="Pearson M."/>
            <person name="Roberts A."/>
            <person name="Saif S."/>
            <person name="Shenoy N."/>
            <person name="Sisk P."/>
            <person name="Stolte C."/>
            <person name="Sykes S."/>
            <person name="Thomson T."/>
            <person name="Walk T."/>
            <person name="White J."/>
            <person name="Yandava C."/>
            <person name="Burger G."/>
            <person name="Gray M.W."/>
            <person name="Holland P.W.H."/>
            <person name="King N."/>
            <person name="Lang F.B.F."/>
            <person name="Roger A.J."/>
            <person name="Ruiz-Trillo I."/>
            <person name="Lander E."/>
            <person name="Nusbaum C."/>
        </authorList>
    </citation>
    <scope>NUCLEOTIDE SEQUENCE [LARGE SCALE GENOMIC DNA]</scope>
    <source>
        <strain evidence="2 3">ATCC 50062</strain>
    </source>
</reference>
<dbReference type="RefSeq" id="XP_013753015.1">
    <property type="nucleotide sequence ID" value="XM_013897561.1"/>
</dbReference>
<feature type="signal peptide" evidence="1">
    <location>
        <begin position="1"/>
        <end position="28"/>
    </location>
</feature>
<sequence>MTSSAVSALVMLALVVAATGSWVGYSTAIPEGYALQASHNASRLYTVTAPQGVAENFGYDSPVYLLVLEGSHYQMGYDYGALVGQKVLDLASLFLHNLVSKNAVVQAAVREFCVWQYDAFLGKATPDIYAQELAGIGAANPSALRDVKTIITLANFPGTITDLRYVLEKEIFGSDLAAARTMDVMTMLDVILIADGMDPARARRIAAGLQALVDANYKSFGCSMFGIWGNRTQGGNVFSARNLDWASSTGANTGKVVTVFKPNDGGVAHATFGFIGFYGALAGVSAEGISVHEANLEEGEAISFKGMAWVLRLRYIMEKSKHLDSALTLWNDEHNTVGFNFGIMSQPDRAGVVIETNDIDSYIFHADSPVEAAATIEYEGKTVQYGFPMTDAVYRTNAAYAPETRKYYSWSQSRMSNSELRYLLIRDGFVNYAEDGVLVGMDQALNITAIVAAKSKQEPAGDPYHCPPMPQPTPTGSNIVSATNDLASLTSYVAWGNGNGATWRAACCNTYAAFDLTKWF</sequence>
<proteinExistence type="predicted"/>
<dbReference type="EMBL" id="GL349500">
    <property type="protein sequence ID" value="KNC55383.1"/>
    <property type="molecule type" value="Genomic_DNA"/>
</dbReference>
<evidence type="ECO:0000313" key="3">
    <source>
        <dbReference type="Proteomes" id="UP000054408"/>
    </source>
</evidence>
<keyword evidence="3" id="KW-1185">Reference proteome</keyword>
<dbReference type="AlphaFoldDB" id="A0A0L0DV23"/>
<protein>
    <recommendedName>
        <fullName evidence="4">Phospholipase B-like</fullName>
    </recommendedName>
</protein>
<dbReference type="PANTHER" id="PTHR35190">
    <property type="entry name" value="PROTEIN DCD1B"/>
    <property type="match status" value="1"/>
</dbReference>
<dbReference type="OMA" id="MRLRYIM"/>
<keyword evidence="1" id="KW-0732">Signal</keyword>
<accession>A0A0L0DV23</accession>
<dbReference type="InterPro" id="IPR047794">
    <property type="entry name" value="C45_proenzyme-like"/>
</dbReference>
<dbReference type="eggNOG" id="ENOG502S1P1">
    <property type="taxonomic scope" value="Eukaryota"/>
</dbReference>
<evidence type="ECO:0000313" key="2">
    <source>
        <dbReference type="EMBL" id="KNC55383.1"/>
    </source>
</evidence>
<evidence type="ECO:0000256" key="1">
    <source>
        <dbReference type="SAM" id="SignalP"/>
    </source>
</evidence>
<dbReference type="OrthoDB" id="14967at2759"/>
<dbReference type="Proteomes" id="UP000054408">
    <property type="component" value="Unassembled WGS sequence"/>
</dbReference>
<dbReference type="GeneID" id="25569111"/>
<dbReference type="Gene3D" id="3.60.60.10">
    <property type="entry name" value="Penicillin V Acylase, Chain A"/>
    <property type="match status" value="1"/>
</dbReference>
<gene>
    <name evidence="2" type="ORF">AMSG_11041</name>
</gene>
<evidence type="ECO:0008006" key="4">
    <source>
        <dbReference type="Google" id="ProtNLM"/>
    </source>
</evidence>